<sequence>MKPAKLICALLAGAALLANHQGEPTDPETKAWWDLATELSSDAYEGRASGSPGHERAAVLVASKLAAAGFRPLGENGSWYQRVPLEEVAVSFATLDGEVGRLHHLDDFVVRPQPGLPRSASYALSYRGYCGAGDLGDVAGRVVICHNTRRSGLPSDPEREAAVRAAGAAAIIQIADPGFTIEPPRWPFAYNKVVSTPREIPTADSFVSILLNADALGRLVPRHDAATLVTKGAAGEPLPSFDGGTVRLTTVLRTSQYSSPNVIGYLPGTDPALADQAILLGAHLDGYGFGHAVDGDALYNGTLDDAAYVALLLKFAEARRGKGLKRPIIIGVWTGEELGLHGSRWFAAHPTWPLAKIAGVLNLDQLRPIFPLERLTTHGRTDSTMGDHAAALAAKYGFVLQDDPEPERRLILRTDHRPFMEAGIPFLNFTFGFEPGSESERIYRHWYRTGYHKPQDDPQQLMDWQAAKTFNHFWLELAERIADDPASPRWHEGSELAGKYAKD</sequence>
<dbReference type="InterPro" id="IPR007484">
    <property type="entry name" value="Peptidase_M28"/>
</dbReference>
<dbReference type="GO" id="GO:0006508">
    <property type="term" value="P:proteolysis"/>
    <property type="evidence" value="ECO:0007669"/>
    <property type="project" value="InterPro"/>
</dbReference>
<dbReference type="GO" id="GO:0008235">
    <property type="term" value="F:metalloexopeptidase activity"/>
    <property type="evidence" value="ECO:0007669"/>
    <property type="project" value="InterPro"/>
</dbReference>
<dbReference type="KEGG" id="emv:HQR01_01995"/>
<protein>
    <submittedName>
        <fullName evidence="3">M28 family peptidase</fullName>
    </submittedName>
</protein>
<gene>
    <name evidence="3" type="ORF">HQR01_01995</name>
</gene>
<dbReference type="InterPro" id="IPR045175">
    <property type="entry name" value="M28_fam"/>
</dbReference>
<dbReference type="RefSeq" id="WP_173212125.1">
    <property type="nucleotide sequence ID" value="NZ_CP053921.1"/>
</dbReference>
<dbReference type="AlphaFoldDB" id="A0A7D3X9U0"/>
<accession>A0A7D3X9U0</accession>
<name>A0A7D3X9U0_9SPHN</name>
<evidence type="ECO:0000313" key="3">
    <source>
        <dbReference type="EMBL" id="QKG70240.1"/>
    </source>
</evidence>
<organism evidence="3 4">
    <name type="scientific">Erythrobacter mangrovi</name>
    <dbReference type="NCBI Taxonomy" id="2739433"/>
    <lineage>
        <taxon>Bacteria</taxon>
        <taxon>Pseudomonadati</taxon>
        <taxon>Pseudomonadota</taxon>
        <taxon>Alphaproteobacteria</taxon>
        <taxon>Sphingomonadales</taxon>
        <taxon>Erythrobacteraceae</taxon>
        <taxon>Erythrobacter/Porphyrobacter group</taxon>
        <taxon>Erythrobacter</taxon>
    </lineage>
</organism>
<reference evidence="3 4" key="1">
    <citation type="submission" date="2020-05" db="EMBL/GenBank/DDBJ databases">
        <title>Erythrobacter mangrovi sp. nov., isolated from rhizosphere soil of mangrove plant (Kandelia candel).</title>
        <authorList>
            <person name="Ye Y.H."/>
        </authorList>
    </citation>
    <scope>NUCLEOTIDE SEQUENCE [LARGE SCALE GENOMIC DNA]</scope>
    <source>
        <strain evidence="3 4">EB310</strain>
    </source>
</reference>
<keyword evidence="1" id="KW-0732">Signal</keyword>
<feature type="domain" description="Peptidase M28" evidence="2">
    <location>
        <begin position="261"/>
        <end position="477"/>
    </location>
</feature>
<feature type="chain" id="PRO_5028979700" evidence="1">
    <location>
        <begin position="21"/>
        <end position="503"/>
    </location>
</feature>
<dbReference type="PANTHER" id="PTHR12147:SF26">
    <property type="entry name" value="PEPTIDASE M28 DOMAIN-CONTAINING PROTEIN"/>
    <property type="match status" value="1"/>
</dbReference>
<dbReference type="Pfam" id="PF04389">
    <property type="entry name" value="Peptidase_M28"/>
    <property type="match status" value="1"/>
</dbReference>
<dbReference type="Proteomes" id="UP000504693">
    <property type="component" value="Chromosome"/>
</dbReference>
<proteinExistence type="predicted"/>
<keyword evidence="4" id="KW-1185">Reference proteome</keyword>
<dbReference type="SUPFAM" id="SSF53187">
    <property type="entry name" value="Zn-dependent exopeptidases"/>
    <property type="match status" value="1"/>
</dbReference>
<evidence type="ECO:0000313" key="4">
    <source>
        <dbReference type="Proteomes" id="UP000504693"/>
    </source>
</evidence>
<dbReference type="Gene3D" id="3.40.630.10">
    <property type="entry name" value="Zn peptidases"/>
    <property type="match status" value="1"/>
</dbReference>
<dbReference type="EMBL" id="CP053921">
    <property type="protein sequence ID" value="QKG70240.1"/>
    <property type="molecule type" value="Genomic_DNA"/>
</dbReference>
<evidence type="ECO:0000256" key="1">
    <source>
        <dbReference type="SAM" id="SignalP"/>
    </source>
</evidence>
<dbReference type="PANTHER" id="PTHR12147">
    <property type="entry name" value="METALLOPEPTIDASE M28 FAMILY MEMBER"/>
    <property type="match status" value="1"/>
</dbReference>
<feature type="signal peptide" evidence="1">
    <location>
        <begin position="1"/>
        <end position="20"/>
    </location>
</feature>
<evidence type="ECO:0000259" key="2">
    <source>
        <dbReference type="Pfam" id="PF04389"/>
    </source>
</evidence>